<evidence type="ECO:0008006" key="3">
    <source>
        <dbReference type="Google" id="ProtNLM"/>
    </source>
</evidence>
<name>A0ABY9YMJ2_9GAMM</name>
<reference evidence="1 2" key="1">
    <citation type="submission" date="2022-12" db="EMBL/GenBank/DDBJ databases">
        <title>Two new species, Stenotrophomonas aracearum and Stenotrophomonas oahuensis, isolated from Anthurium (Araceae family) in Hawaii.</title>
        <authorList>
            <person name="Chunag S.C."/>
            <person name="Dobhal S."/>
            <person name="Alvarez A."/>
            <person name="Arif M."/>
        </authorList>
    </citation>
    <scope>NUCLEOTIDE SEQUENCE [LARGE SCALE GENOMIC DNA]</scope>
    <source>
        <strain evidence="1 2">A5586</strain>
    </source>
</reference>
<sequence length="296" mass="33152">MRLLLVLLGIVTASWVSAVEMSALESRFNEYYAKVRQVDATSAQRASKEAVALFDRYFADTSSPDYVERASPESLHFLLRASSAKNFYTQDTGDISIMRLALARLESLGADKRIDWESLYLSLILTRQFEEATRLQEARPEWLSALPAIKRPDRKAANGAVLWRVDMSANALVLKSRALPQGEYLVIVAHPACQFSRAAMLAFESDSKLRGLPVIWLVPPDRNLAFDLIGNWNAAHPEVQLLLADQASQWDIDDWSTPSFYLMKGGSRIRYRAGWSLDGSDKDAVLELVQSAPVDL</sequence>
<accession>A0ABY9YMJ2</accession>
<protein>
    <recommendedName>
        <fullName evidence="3">Thioredoxin domain-containing protein</fullName>
    </recommendedName>
</protein>
<organism evidence="1 2">
    <name type="scientific">Stenotrophomonas oahuensis</name>
    <dbReference type="NCBI Taxonomy" id="3003271"/>
    <lineage>
        <taxon>Bacteria</taxon>
        <taxon>Pseudomonadati</taxon>
        <taxon>Pseudomonadota</taxon>
        <taxon>Gammaproteobacteria</taxon>
        <taxon>Lysobacterales</taxon>
        <taxon>Lysobacteraceae</taxon>
        <taxon>Stenotrophomonas</taxon>
    </lineage>
</organism>
<proteinExistence type="predicted"/>
<dbReference type="RefSeq" id="WP_311191309.1">
    <property type="nucleotide sequence ID" value="NZ_CP115541.1"/>
</dbReference>
<gene>
    <name evidence="1" type="ORF">PDM29_17450</name>
</gene>
<evidence type="ECO:0000313" key="1">
    <source>
        <dbReference type="EMBL" id="WNH52104.1"/>
    </source>
</evidence>
<dbReference type="EMBL" id="CP115541">
    <property type="protein sequence ID" value="WNH52104.1"/>
    <property type="molecule type" value="Genomic_DNA"/>
</dbReference>
<dbReference type="Proteomes" id="UP001302072">
    <property type="component" value="Chromosome"/>
</dbReference>
<keyword evidence="2" id="KW-1185">Reference proteome</keyword>
<evidence type="ECO:0000313" key="2">
    <source>
        <dbReference type="Proteomes" id="UP001302072"/>
    </source>
</evidence>